<dbReference type="PROSITE" id="PS01124">
    <property type="entry name" value="HTH_ARAC_FAMILY_2"/>
    <property type="match status" value="1"/>
</dbReference>
<organism evidence="3 4">
    <name type="scientific">Caballeronia udeis</name>
    <dbReference type="NCBI Taxonomy" id="1232866"/>
    <lineage>
        <taxon>Bacteria</taxon>
        <taxon>Pseudomonadati</taxon>
        <taxon>Pseudomonadota</taxon>
        <taxon>Betaproteobacteria</taxon>
        <taxon>Burkholderiales</taxon>
        <taxon>Burkholderiaceae</taxon>
        <taxon>Caballeronia</taxon>
    </lineage>
</organism>
<evidence type="ECO:0000313" key="4">
    <source>
        <dbReference type="Proteomes" id="UP000054683"/>
    </source>
</evidence>
<protein>
    <recommendedName>
        <fullName evidence="2">HTH araC/xylS-type domain-containing protein</fullName>
    </recommendedName>
</protein>
<feature type="compositionally biased region" description="Basic and acidic residues" evidence="1">
    <location>
        <begin position="110"/>
        <end position="120"/>
    </location>
</feature>
<evidence type="ECO:0000313" key="3">
    <source>
        <dbReference type="EMBL" id="SAL24198.1"/>
    </source>
</evidence>
<dbReference type="GO" id="GO:0043565">
    <property type="term" value="F:sequence-specific DNA binding"/>
    <property type="evidence" value="ECO:0007669"/>
    <property type="project" value="InterPro"/>
</dbReference>
<feature type="region of interest" description="Disordered" evidence="1">
    <location>
        <begin position="100"/>
        <end position="129"/>
    </location>
</feature>
<proteinExistence type="predicted"/>
<reference evidence="3 4" key="1">
    <citation type="submission" date="2016-01" db="EMBL/GenBank/DDBJ databases">
        <authorList>
            <person name="Oliw E.H."/>
        </authorList>
    </citation>
    <scope>NUCLEOTIDE SEQUENCE [LARGE SCALE GENOMIC DNA]</scope>
    <source>
        <strain evidence="3">LMG 27134</strain>
    </source>
</reference>
<dbReference type="InterPro" id="IPR018060">
    <property type="entry name" value="HTH_AraC"/>
</dbReference>
<dbReference type="PANTHER" id="PTHR11019">
    <property type="entry name" value="HTH-TYPE TRANSCRIPTIONAL REGULATOR NIMR"/>
    <property type="match status" value="1"/>
</dbReference>
<accession>A0A158FWG0</accession>
<sequence length="129" mass="14727">MWRSLARAVWLRPGTVHSIRMMSAVKMRNFYLHERDVQRLSKHSDVFEINGLLRELTTTIAEHGLECDSEYLQTAYHFAALAHAARSLGYRPGSFSDMFRREPGMAPSDFRPDETLRDAVEDSDAPAAN</sequence>
<dbReference type="EMBL" id="FCOK02000008">
    <property type="protein sequence ID" value="SAL24198.1"/>
    <property type="molecule type" value="Genomic_DNA"/>
</dbReference>
<dbReference type="AlphaFoldDB" id="A0A158FWG0"/>
<evidence type="ECO:0000256" key="1">
    <source>
        <dbReference type="SAM" id="MobiDB-lite"/>
    </source>
</evidence>
<evidence type="ECO:0000259" key="2">
    <source>
        <dbReference type="PROSITE" id="PS01124"/>
    </source>
</evidence>
<dbReference type="RefSeq" id="WP_062084273.1">
    <property type="nucleotide sequence ID" value="NZ_FCOK02000008.1"/>
</dbReference>
<dbReference type="GO" id="GO:0003700">
    <property type="term" value="F:DNA-binding transcription factor activity"/>
    <property type="evidence" value="ECO:0007669"/>
    <property type="project" value="InterPro"/>
</dbReference>
<dbReference type="Proteomes" id="UP000054683">
    <property type="component" value="Unassembled WGS sequence"/>
</dbReference>
<name>A0A158FWG0_9BURK</name>
<gene>
    <name evidence="3" type="ORF">AWB69_01743</name>
</gene>
<feature type="domain" description="HTH araC/xylS-type" evidence="2">
    <location>
        <begin position="72"/>
        <end position="113"/>
    </location>
</feature>
<dbReference type="OrthoDB" id="9804543at2"/>
<dbReference type="PANTHER" id="PTHR11019:SF159">
    <property type="entry name" value="TRANSCRIPTIONAL REGULATOR-RELATED"/>
    <property type="match status" value="1"/>
</dbReference>